<dbReference type="SUPFAM" id="SSF82549">
    <property type="entry name" value="DAK1/DegV-like"/>
    <property type="match status" value="1"/>
</dbReference>
<dbReference type="GO" id="GO:0008289">
    <property type="term" value="F:lipid binding"/>
    <property type="evidence" value="ECO:0007669"/>
    <property type="project" value="UniProtKB-KW"/>
</dbReference>
<proteinExistence type="predicted"/>
<dbReference type="RefSeq" id="WP_173172661.1">
    <property type="nucleotide sequence ID" value="NZ_AP023189.1"/>
</dbReference>
<dbReference type="Gene3D" id="3.30.1180.10">
    <property type="match status" value="1"/>
</dbReference>
<reference evidence="2 4" key="1">
    <citation type="submission" date="2020-05" db="EMBL/GenBank/DDBJ databases">
        <title>Characterization of novel class B3 metallo-beta-lactamase from novel Pseudomonas species.</title>
        <authorList>
            <person name="Yamada K."/>
            <person name="Aoki K."/>
            <person name="Ishii Y."/>
        </authorList>
    </citation>
    <scope>NUCLEOTIDE SEQUENCE [LARGE SCALE GENOMIC DNA]</scope>
    <source>
        <strain evidence="2 4">TUM18999</strain>
        <strain evidence="3 5">TUM20286</strain>
    </source>
</reference>
<dbReference type="PROSITE" id="PS51482">
    <property type="entry name" value="DEGV"/>
    <property type="match status" value="1"/>
</dbReference>
<evidence type="ECO:0000313" key="5">
    <source>
        <dbReference type="Proteomes" id="UP001054892"/>
    </source>
</evidence>
<organism evidence="2 4">
    <name type="scientific">Pseudomonas tohonis</name>
    <dbReference type="NCBI Taxonomy" id="2725477"/>
    <lineage>
        <taxon>Bacteria</taxon>
        <taxon>Pseudomonadati</taxon>
        <taxon>Pseudomonadota</taxon>
        <taxon>Gammaproteobacteria</taxon>
        <taxon>Pseudomonadales</taxon>
        <taxon>Pseudomonadaceae</taxon>
        <taxon>Pseudomonas</taxon>
    </lineage>
</organism>
<dbReference type="PANTHER" id="PTHR33434:SF2">
    <property type="entry name" value="FATTY ACID-BINDING PROTEIN TM_1468"/>
    <property type="match status" value="1"/>
</dbReference>
<accession>A0A6J4EAU4</accession>
<dbReference type="NCBIfam" id="TIGR00762">
    <property type="entry name" value="DegV"/>
    <property type="match status" value="1"/>
</dbReference>
<dbReference type="EMBL" id="AP023189">
    <property type="protein sequence ID" value="BCG26892.1"/>
    <property type="molecule type" value="Genomic_DNA"/>
</dbReference>
<dbReference type="InterPro" id="IPR050270">
    <property type="entry name" value="DegV_domain_contain"/>
</dbReference>
<name>A0A6J4EAU4_9PSED</name>
<dbReference type="KEGG" id="ptw:TUM18999_50830"/>
<dbReference type="Proteomes" id="UP001054892">
    <property type="component" value="Unassembled WGS sequence"/>
</dbReference>
<dbReference type="EMBL" id="BQKM01000001">
    <property type="protein sequence ID" value="GJN50372.1"/>
    <property type="molecule type" value="Genomic_DNA"/>
</dbReference>
<protein>
    <recommendedName>
        <fullName evidence="6">Fatty acid-binding protein DegV</fullName>
    </recommendedName>
</protein>
<keyword evidence="5" id="KW-1185">Reference proteome</keyword>
<evidence type="ECO:0000256" key="1">
    <source>
        <dbReference type="ARBA" id="ARBA00023121"/>
    </source>
</evidence>
<evidence type="ECO:0000313" key="4">
    <source>
        <dbReference type="Proteomes" id="UP000509383"/>
    </source>
</evidence>
<sequence>MRTGLVVDATCDLPQEFLAAHGIRVLPIRIHLGRDALVDRRVPEATRQFYAEQLASVAPEDHSDALSVAEMQQWFLEELVTAYDHVICLTISSLRSSIFEHATQASFGLLQHYRERRAEAGLNSPFAMRVVDGRSMFAGSAVLAAEAARLLAGGAHPSAVRARLEQLSESVCTFLIADDLGHLRRRGFQKGERGGLLDRMRGAALGLGSLLDVKPVISVQQGEDKPVSLAPSFERAAEKLLAHATAQVLAGELLAPQLCLSYAGDLSVVRDLPGFAQLEATCAQREVNLQVAMLSPTGAINLGKGALSLAFAAPPRPFG</sequence>
<dbReference type="InterPro" id="IPR043168">
    <property type="entry name" value="DegV_C"/>
</dbReference>
<dbReference type="Pfam" id="PF02645">
    <property type="entry name" value="DegV"/>
    <property type="match status" value="1"/>
</dbReference>
<evidence type="ECO:0000313" key="2">
    <source>
        <dbReference type="EMBL" id="BCG26892.1"/>
    </source>
</evidence>
<gene>
    <name evidence="2" type="ORF">TUM18999_50830</name>
    <name evidence="3" type="ORF">TUM20286_01240</name>
</gene>
<dbReference type="Proteomes" id="UP000509383">
    <property type="component" value="Chromosome"/>
</dbReference>
<dbReference type="AlphaFoldDB" id="A0A6J4EAU4"/>
<dbReference type="Gene3D" id="3.40.50.10170">
    <property type="match status" value="1"/>
</dbReference>
<keyword evidence="1" id="KW-0446">Lipid-binding</keyword>
<dbReference type="PANTHER" id="PTHR33434">
    <property type="entry name" value="DEGV DOMAIN-CONTAINING PROTEIN DR_1986-RELATED"/>
    <property type="match status" value="1"/>
</dbReference>
<evidence type="ECO:0008006" key="6">
    <source>
        <dbReference type="Google" id="ProtNLM"/>
    </source>
</evidence>
<evidence type="ECO:0000313" key="3">
    <source>
        <dbReference type="EMBL" id="GJN50372.1"/>
    </source>
</evidence>
<dbReference type="InterPro" id="IPR003797">
    <property type="entry name" value="DegV"/>
</dbReference>